<dbReference type="Gene3D" id="2.130.10.10">
    <property type="entry name" value="YVTN repeat-like/Quinoprotein amine dehydrogenase"/>
    <property type="match status" value="1"/>
</dbReference>
<dbReference type="SUPFAM" id="SSF101912">
    <property type="entry name" value="Sema domain"/>
    <property type="match status" value="1"/>
</dbReference>
<comment type="caution">
    <text evidence="1">Lacks conserved residue(s) required for the propagation of feature annotation.</text>
</comment>
<dbReference type="PANTHER" id="PTHR22625">
    <property type="entry name" value="PLEXIN"/>
    <property type="match status" value="1"/>
</dbReference>
<dbReference type="GO" id="GO:0005886">
    <property type="term" value="C:plasma membrane"/>
    <property type="evidence" value="ECO:0007669"/>
    <property type="project" value="TreeGrafter"/>
</dbReference>
<protein>
    <recommendedName>
        <fullName evidence="3">Sema domain-containing protein</fullName>
    </recommendedName>
</protein>
<dbReference type="Proteomes" id="UP001374579">
    <property type="component" value="Unassembled WGS sequence"/>
</dbReference>
<feature type="signal peptide" evidence="2">
    <location>
        <begin position="1"/>
        <end position="37"/>
    </location>
</feature>
<dbReference type="PANTHER" id="PTHR22625:SF70">
    <property type="entry name" value="PLEXIN A, ISOFORM A"/>
    <property type="match status" value="1"/>
</dbReference>
<dbReference type="PROSITE" id="PS51004">
    <property type="entry name" value="SEMA"/>
    <property type="match status" value="1"/>
</dbReference>
<evidence type="ECO:0000259" key="3">
    <source>
        <dbReference type="PROSITE" id="PS51004"/>
    </source>
</evidence>
<evidence type="ECO:0000313" key="4">
    <source>
        <dbReference type="EMBL" id="KAK7102707.1"/>
    </source>
</evidence>
<dbReference type="InterPro" id="IPR031148">
    <property type="entry name" value="Plexin"/>
</dbReference>
<dbReference type="Pfam" id="PF01403">
    <property type="entry name" value="Sema"/>
    <property type="match status" value="1"/>
</dbReference>
<feature type="domain" description="Sema" evidence="3">
    <location>
        <begin position="33"/>
        <end position="418"/>
    </location>
</feature>
<sequence>MAAQSASSLQLPSSLFPRLLLPVLLLFLLGFEPTVLGIARTTSGDVVGTFESPHPGSKFEHLTVNKQKPTLYVGAVNYLYSLYGDLSLWQEVKTGPQKDNPDCPPPMVQFTECVHTKKDMDSYNKALVVDYKNQRLIACSSLFHGFCEKRNLDDISQRDTPSYQPVVANNKNSSTVAYIAPGPPKEPGQVQPDVLYVSVSWTRVGQSIWRERVPAFASRNLTDFNLAIRNQFRQTVIKIEVQQRESFPVSYIYGFGSEGFSYMITIQKRSAQSEEYISKIFRVCQRDENFYSYVEVELKCSKGATNYNLVQAAYLGRPGKNLARQLKIPTTEDVLFTVFSKGHDSSQNPTAESALCMYPMRKVRRIFTENIQKCFSGIGNTGPDHIAKPVQCLKNTVSTENRKRVTVEEVLSCFVDYQ</sequence>
<proteinExistence type="predicted"/>
<dbReference type="SMART" id="SM00630">
    <property type="entry name" value="Sema"/>
    <property type="match status" value="1"/>
</dbReference>
<dbReference type="InterPro" id="IPR001627">
    <property type="entry name" value="Semap_dom"/>
</dbReference>
<evidence type="ECO:0000256" key="1">
    <source>
        <dbReference type="PROSITE-ProRule" id="PRU00352"/>
    </source>
</evidence>
<evidence type="ECO:0000313" key="5">
    <source>
        <dbReference type="Proteomes" id="UP001374579"/>
    </source>
</evidence>
<keyword evidence="2" id="KW-0732">Signal</keyword>
<dbReference type="InterPro" id="IPR015943">
    <property type="entry name" value="WD40/YVTN_repeat-like_dom_sf"/>
</dbReference>
<feature type="chain" id="PRO_5042857402" description="Sema domain-containing protein" evidence="2">
    <location>
        <begin position="38"/>
        <end position="418"/>
    </location>
</feature>
<organism evidence="4 5">
    <name type="scientific">Littorina saxatilis</name>
    <dbReference type="NCBI Taxonomy" id="31220"/>
    <lineage>
        <taxon>Eukaryota</taxon>
        <taxon>Metazoa</taxon>
        <taxon>Spiralia</taxon>
        <taxon>Lophotrochozoa</taxon>
        <taxon>Mollusca</taxon>
        <taxon>Gastropoda</taxon>
        <taxon>Caenogastropoda</taxon>
        <taxon>Littorinimorpha</taxon>
        <taxon>Littorinoidea</taxon>
        <taxon>Littorinidae</taxon>
        <taxon>Littorina</taxon>
    </lineage>
</organism>
<gene>
    <name evidence="4" type="ORF">V1264_020889</name>
</gene>
<dbReference type="GO" id="GO:0030334">
    <property type="term" value="P:regulation of cell migration"/>
    <property type="evidence" value="ECO:0007669"/>
    <property type="project" value="TreeGrafter"/>
</dbReference>
<dbReference type="EMBL" id="JBAMIC010000010">
    <property type="protein sequence ID" value="KAK7102707.1"/>
    <property type="molecule type" value="Genomic_DNA"/>
</dbReference>
<accession>A0AAN9GC20</accession>
<dbReference type="CDD" id="cd11236">
    <property type="entry name" value="Sema_plexin_like"/>
    <property type="match status" value="1"/>
</dbReference>
<evidence type="ECO:0000256" key="2">
    <source>
        <dbReference type="SAM" id="SignalP"/>
    </source>
</evidence>
<name>A0AAN9GC20_9CAEN</name>
<dbReference type="GO" id="GO:0017154">
    <property type="term" value="F:semaphorin receptor activity"/>
    <property type="evidence" value="ECO:0007669"/>
    <property type="project" value="InterPro"/>
</dbReference>
<dbReference type="GO" id="GO:0002116">
    <property type="term" value="C:semaphorin receptor complex"/>
    <property type="evidence" value="ECO:0007669"/>
    <property type="project" value="TreeGrafter"/>
</dbReference>
<dbReference type="AlphaFoldDB" id="A0AAN9GC20"/>
<dbReference type="InterPro" id="IPR036352">
    <property type="entry name" value="Semap_dom_sf"/>
</dbReference>
<reference evidence="4 5" key="1">
    <citation type="submission" date="2024-02" db="EMBL/GenBank/DDBJ databases">
        <title>Chromosome-scale genome assembly of the rough periwinkle Littorina saxatilis.</title>
        <authorList>
            <person name="De Jode A."/>
            <person name="Faria R."/>
            <person name="Formenti G."/>
            <person name="Sims Y."/>
            <person name="Smith T.P."/>
            <person name="Tracey A."/>
            <person name="Wood J.M.D."/>
            <person name="Zagrodzka Z.B."/>
            <person name="Johannesson K."/>
            <person name="Butlin R.K."/>
            <person name="Leder E.H."/>
        </authorList>
    </citation>
    <scope>NUCLEOTIDE SEQUENCE [LARGE SCALE GENOMIC DNA]</scope>
    <source>
        <strain evidence="4">Snail1</strain>
        <tissue evidence="4">Muscle</tissue>
    </source>
</reference>
<comment type="caution">
    <text evidence="4">The sequence shown here is derived from an EMBL/GenBank/DDBJ whole genome shotgun (WGS) entry which is preliminary data.</text>
</comment>
<keyword evidence="5" id="KW-1185">Reference proteome</keyword>